<feature type="domain" description="Serine aminopeptidase S33" evidence="1">
    <location>
        <begin position="5"/>
        <end position="99"/>
    </location>
</feature>
<dbReference type="InterPro" id="IPR029058">
    <property type="entry name" value="AB_hydrolase_fold"/>
</dbReference>
<dbReference type="Pfam" id="PF12146">
    <property type="entry name" value="Hydrolase_4"/>
    <property type="match status" value="1"/>
</dbReference>
<dbReference type="AlphaFoldDB" id="A0AAJ5MFM1"/>
<evidence type="ECO:0000313" key="3">
    <source>
        <dbReference type="Proteomes" id="UP000187097"/>
    </source>
</evidence>
<name>A0AAJ5MFM1_XANOO</name>
<reference evidence="2" key="2">
    <citation type="submission" date="2020-01" db="EMBL/GenBank/DDBJ databases">
        <title>Complete genome investigation of Xanthomonas oryzae strains.</title>
        <authorList>
            <person name="Kaur A."/>
            <person name="Bansal K."/>
            <person name="Patil P.B."/>
        </authorList>
    </citation>
    <scope>NUCLEOTIDE SEQUENCE</scope>
    <source>
        <strain evidence="2">IXO792</strain>
    </source>
</reference>
<gene>
    <name evidence="2" type="ORF">IXO792_20860</name>
</gene>
<protein>
    <recommendedName>
        <fullName evidence="1">Serine aminopeptidase S33 domain-containing protein</fullName>
    </recommendedName>
</protein>
<evidence type="ECO:0000259" key="1">
    <source>
        <dbReference type="Pfam" id="PF12146"/>
    </source>
</evidence>
<proteinExistence type="predicted"/>
<reference evidence="2" key="1">
    <citation type="submission" date="2015-01" db="EMBL/GenBank/DDBJ databases">
        <authorList>
            <person name="Midha S."/>
            <person name="Anil M.G."/>
            <person name="Mishra D."/>
            <person name="Brahma K."/>
            <person name="Laha G.S."/>
            <person name="Sundaram R.M."/>
            <person name="Sonti R.V."/>
            <person name="Patil P.B."/>
        </authorList>
    </citation>
    <scope>NUCLEOTIDE SEQUENCE</scope>
    <source>
        <strain evidence="2">IXO792</strain>
    </source>
</reference>
<dbReference type="Gene3D" id="3.40.50.1820">
    <property type="entry name" value="alpha/beta hydrolase"/>
    <property type="match status" value="1"/>
</dbReference>
<dbReference type="EMBL" id="CP047493">
    <property type="protein sequence ID" value="UXW02946.1"/>
    <property type="molecule type" value="Genomic_DNA"/>
</dbReference>
<accession>A0AAJ5MFM1</accession>
<organism evidence="2 3">
    <name type="scientific">Xanthomonas oryzae pv. oryzae</name>
    <dbReference type="NCBI Taxonomy" id="64187"/>
    <lineage>
        <taxon>Bacteria</taxon>
        <taxon>Pseudomonadati</taxon>
        <taxon>Pseudomonadota</taxon>
        <taxon>Gammaproteobacteria</taxon>
        <taxon>Lysobacterales</taxon>
        <taxon>Lysobacteraceae</taxon>
        <taxon>Xanthomonas</taxon>
    </lineage>
</organism>
<evidence type="ECO:0000313" key="2">
    <source>
        <dbReference type="EMBL" id="UXW02946.1"/>
    </source>
</evidence>
<sequence length="222" mass="24311">MPFARAGLALLHALRGNFFVNSYVKPQWLTHDPARVESDRRDPLITAPISVRVLLGRYAAADRVVEDAQAITVPTQLRVSGADSVVHPARRTASTKTCARRSRSGFGCRGFSTTPWASAIVRLRLRRSASLCKRVLRSRRCVPRYAMRTVPAQVSKRPSGWPGRRSATACRICAGVVYAPVCAWAAGSPRASHWVCRPVSIPAARWITSTATRPVVAGRWAA</sequence>
<dbReference type="Proteomes" id="UP000187097">
    <property type="component" value="Chromosome"/>
</dbReference>
<dbReference type="InterPro" id="IPR022742">
    <property type="entry name" value="Hydrolase_4"/>
</dbReference>